<dbReference type="RefSeq" id="WP_072899702.1">
    <property type="nucleotide sequence ID" value="NZ_FQXB01000001.1"/>
</dbReference>
<dbReference type="Pfam" id="PF09976">
    <property type="entry name" value="TPR_21"/>
    <property type="match status" value="1"/>
</dbReference>
<evidence type="ECO:0000259" key="2">
    <source>
        <dbReference type="Pfam" id="PF09976"/>
    </source>
</evidence>
<evidence type="ECO:0000256" key="1">
    <source>
        <dbReference type="SAM" id="Phobius"/>
    </source>
</evidence>
<dbReference type="AlphaFoldDB" id="A0A1M5MQG8"/>
<feature type="transmembrane region" description="Helical" evidence="1">
    <location>
        <begin position="27"/>
        <end position="44"/>
    </location>
</feature>
<feature type="domain" description="Ancillary SecYEG translocon subunit/Cell division coordinator CpoB TPR" evidence="2">
    <location>
        <begin position="29"/>
        <end position="150"/>
    </location>
</feature>
<gene>
    <name evidence="3" type="ORF">SAMN05444003_0955</name>
</gene>
<accession>A0A1M5MQG8</accession>
<organism evidence="3 4">
    <name type="scientific">Cognatiyoonia sediminum</name>
    <dbReference type="NCBI Taxonomy" id="1508389"/>
    <lineage>
        <taxon>Bacteria</taxon>
        <taxon>Pseudomonadati</taxon>
        <taxon>Pseudomonadota</taxon>
        <taxon>Alphaproteobacteria</taxon>
        <taxon>Rhodobacterales</taxon>
        <taxon>Paracoccaceae</taxon>
        <taxon>Cognatiyoonia</taxon>
    </lineage>
</organism>
<evidence type="ECO:0000313" key="4">
    <source>
        <dbReference type="Proteomes" id="UP000184074"/>
    </source>
</evidence>
<dbReference type="Proteomes" id="UP000184074">
    <property type="component" value="Unassembled WGS sequence"/>
</dbReference>
<dbReference type="EMBL" id="FQXB01000001">
    <property type="protein sequence ID" value="SHG79447.1"/>
    <property type="molecule type" value="Genomic_DNA"/>
</dbReference>
<keyword evidence="1" id="KW-0812">Transmembrane</keyword>
<evidence type="ECO:0000313" key="3">
    <source>
        <dbReference type="EMBL" id="SHG79447.1"/>
    </source>
</evidence>
<keyword evidence="1" id="KW-1133">Transmembrane helix</keyword>
<keyword evidence="1" id="KW-0472">Membrane</keyword>
<reference evidence="3 4" key="1">
    <citation type="submission" date="2016-11" db="EMBL/GenBank/DDBJ databases">
        <authorList>
            <person name="Jaros S."/>
            <person name="Januszkiewicz K."/>
            <person name="Wedrychowicz H."/>
        </authorList>
    </citation>
    <scope>NUCLEOTIDE SEQUENCE [LARGE SCALE GENOMIC DNA]</scope>
    <source>
        <strain evidence="3 4">DSM 28715</strain>
    </source>
</reference>
<proteinExistence type="predicted"/>
<keyword evidence="4" id="KW-1185">Reference proteome</keyword>
<dbReference type="InterPro" id="IPR018704">
    <property type="entry name" value="SecYEG/CpoB_TPR"/>
</dbReference>
<dbReference type="OrthoDB" id="7173339at2"/>
<dbReference type="STRING" id="1508389.SAMN05444003_0955"/>
<protein>
    <recommendedName>
        <fullName evidence="2">Ancillary SecYEG translocon subunit/Cell division coordinator CpoB TPR domain-containing protein</fullName>
    </recommendedName>
</protein>
<sequence>MSDTDSFINEVTEEVQRDKLYGYVRRYGWIAALLIIGLVGGAAWNEYHKASAVTLAENTGDALMDALELNDIFARPAALADVTGEGPAVAVTALATAAAQQEAGNLEAAAATLNELAINTDVPPIYADLAAFKLALIDTGDDAARRALLEGLAQPGEPFNLLAQEQLAYMDLSTGNQDAAVTTLRAIIEDAGVTRGLRDRAQTMIVALGEELEPSPTE</sequence>
<name>A0A1M5MQG8_9RHOB</name>